<proteinExistence type="predicted"/>
<feature type="region of interest" description="Disordered" evidence="1">
    <location>
        <begin position="122"/>
        <end position="184"/>
    </location>
</feature>
<accession>A0AAI8Z584</accession>
<dbReference type="Proteomes" id="UP001296104">
    <property type="component" value="Unassembled WGS sequence"/>
</dbReference>
<keyword evidence="3" id="KW-1185">Reference proteome</keyword>
<sequence>MFAQYACGAGIIRLLTLPPPERDNLRAESTFLTLEEPILKGKAGECRALRIIYTHPMVPGAEGFAYELWPNDCTSDWLQHYETEGKEINEAKVAENAKKATIATNTAEATIAVRPMEAKGGKAASSALIKVKKKKKKTKKAKKAKKATASAEATGVKKTRRGKEEQKAKRAKKVPEAKKEKKAK</sequence>
<organism evidence="2 3">
    <name type="scientific">Lecanosticta acicola</name>
    <dbReference type="NCBI Taxonomy" id="111012"/>
    <lineage>
        <taxon>Eukaryota</taxon>
        <taxon>Fungi</taxon>
        <taxon>Dikarya</taxon>
        <taxon>Ascomycota</taxon>
        <taxon>Pezizomycotina</taxon>
        <taxon>Dothideomycetes</taxon>
        <taxon>Dothideomycetidae</taxon>
        <taxon>Mycosphaerellales</taxon>
        <taxon>Mycosphaerellaceae</taxon>
        <taxon>Lecanosticta</taxon>
    </lineage>
</organism>
<feature type="compositionally biased region" description="Basic residues" evidence="1">
    <location>
        <begin position="130"/>
        <end position="146"/>
    </location>
</feature>
<gene>
    <name evidence="2" type="ORF">LECACI_7A007902</name>
</gene>
<dbReference type="AlphaFoldDB" id="A0AAI8Z584"/>
<evidence type="ECO:0000313" key="3">
    <source>
        <dbReference type="Proteomes" id="UP001296104"/>
    </source>
</evidence>
<dbReference type="EMBL" id="CAVMBE010000069">
    <property type="protein sequence ID" value="CAK4032744.1"/>
    <property type="molecule type" value="Genomic_DNA"/>
</dbReference>
<protein>
    <submittedName>
        <fullName evidence="2">Uncharacterized protein</fullName>
    </submittedName>
</protein>
<evidence type="ECO:0000256" key="1">
    <source>
        <dbReference type="SAM" id="MobiDB-lite"/>
    </source>
</evidence>
<evidence type="ECO:0000313" key="2">
    <source>
        <dbReference type="EMBL" id="CAK4032744.1"/>
    </source>
</evidence>
<feature type="compositionally biased region" description="Basic and acidic residues" evidence="1">
    <location>
        <begin position="162"/>
        <end position="184"/>
    </location>
</feature>
<name>A0AAI8Z584_9PEZI</name>
<comment type="caution">
    <text evidence="2">The sequence shown here is derived from an EMBL/GenBank/DDBJ whole genome shotgun (WGS) entry which is preliminary data.</text>
</comment>
<reference evidence="2" key="1">
    <citation type="submission" date="2023-11" db="EMBL/GenBank/DDBJ databases">
        <authorList>
            <person name="Alioto T."/>
            <person name="Alioto T."/>
            <person name="Gomez Garrido J."/>
        </authorList>
    </citation>
    <scope>NUCLEOTIDE SEQUENCE</scope>
</reference>